<feature type="chain" id="PRO_5013040214" description="Inosine/uridine-preferring nucleoside hydrolase domain-containing protein" evidence="2">
    <location>
        <begin position="22"/>
        <end position="345"/>
    </location>
</feature>
<evidence type="ECO:0000313" key="4">
    <source>
        <dbReference type="EnsemblMetazoa" id="AFAF009475-PA"/>
    </source>
</evidence>
<feature type="domain" description="Inosine/uridine-preferring nucleoside hydrolase" evidence="3">
    <location>
        <begin position="36"/>
        <end position="335"/>
    </location>
</feature>
<dbReference type="Pfam" id="PF01156">
    <property type="entry name" value="IU_nuc_hydro"/>
    <property type="match status" value="1"/>
</dbReference>
<dbReference type="InterPro" id="IPR001910">
    <property type="entry name" value="Inosine/uridine_hydrolase_dom"/>
</dbReference>
<keyword evidence="5" id="KW-1185">Reference proteome</keyword>
<dbReference type="PANTHER" id="PTHR46190:SF1">
    <property type="entry name" value="SI:CH211-201H21.5"/>
    <property type="match status" value="1"/>
</dbReference>
<dbReference type="InterPro" id="IPR036452">
    <property type="entry name" value="Ribo_hydro-like"/>
</dbReference>
<evidence type="ECO:0000313" key="5">
    <source>
        <dbReference type="Proteomes" id="UP000075886"/>
    </source>
</evidence>
<dbReference type="AlphaFoldDB" id="A0A182QG45"/>
<evidence type="ECO:0000256" key="2">
    <source>
        <dbReference type="SAM" id="SignalP"/>
    </source>
</evidence>
<reference evidence="5" key="1">
    <citation type="submission" date="2014-01" db="EMBL/GenBank/DDBJ databases">
        <title>The Genome Sequence of Anopheles farauti FAR1 (V2).</title>
        <authorList>
            <consortium name="The Broad Institute Genomics Platform"/>
            <person name="Neafsey D.E."/>
            <person name="Besansky N."/>
            <person name="Howell P."/>
            <person name="Walton C."/>
            <person name="Young S.K."/>
            <person name="Zeng Q."/>
            <person name="Gargeya S."/>
            <person name="Fitzgerald M."/>
            <person name="Haas B."/>
            <person name="Abouelleil A."/>
            <person name="Allen A.W."/>
            <person name="Alvarado L."/>
            <person name="Arachchi H.M."/>
            <person name="Berlin A.M."/>
            <person name="Chapman S.B."/>
            <person name="Gainer-Dewar J."/>
            <person name="Goldberg J."/>
            <person name="Griggs A."/>
            <person name="Gujja S."/>
            <person name="Hansen M."/>
            <person name="Howarth C."/>
            <person name="Imamovic A."/>
            <person name="Ireland A."/>
            <person name="Larimer J."/>
            <person name="McCowan C."/>
            <person name="Murphy C."/>
            <person name="Pearson M."/>
            <person name="Poon T.W."/>
            <person name="Priest M."/>
            <person name="Roberts A."/>
            <person name="Saif S."/>
            <person name="Shea T."/>
            <person name="Sisk P."/>
            <person name="Sykes S."/>
            <person name="Wortman J."/>
            <person name="Nusbaum C."/>
            <person name="Birren B."/>
        </authorList>
    </citation>
    <scope>NUCLEOTIDE SEQUENCE [LARGE SCALE GENOMIC DNA]</scope>
    <source>
        <strain evidence="5">FAR1</strain>
    </source>
</reference>
<dbReference type="Proteomes" id="UP000075886">
    <property type="component" value="Unassembled WGS sequence"/>
</dbReference>
<reference evidence="4" key="2">
    <citation type="submission" date="2020-05" db="UniProtKB">
        <authorList>
            <consortium name="EnsemblMetazoa"/>
        </authorList>
    </citation>
    <scope>IDENTIFICATION</scope>
    <source>
        <strain evidence="4">FAR1</strain>
    </source>
</reference>
<dbReference type="EnsemblMetazoa" id="AFAF009475-RA">
    <property type="protein sequence ID" value="AFAF009475-PA"/>
    <property type="gene ID" value="AFAF009475"/>
</dbReference>
<keyword evidence="2" id="KW-0732">Signal</keyword>
<accession>A0A182QG45</accession>
<dbReference type="GO" id="GO:0016799">
    <property type="term" value="F:hydrolase activity, hydrolyzing N-glycosyl compounds"/>
    <property type="evidence" value="ECO:0007669"/>
    <property type="project" value="InterPro"/>
</dbReference>
<dbReference type="CDD" id="cd02649">
    <property type="entry name" value="nuc_hydro_CeIAG"/>
    <property type="match status" value="1"/>
</dbReference>
<dbReference type="STRING" id="69004.A0A182QG45"/>
<name>A0A182QG45_9DIPT</name>
<evidence type="ECO:0000259" key="3">
    <source>
        <dbReference type="Pfam" id="PF01156"/>
    </source>
</evidence>
<feature type="signal peptide" evidence="2">
    <location>
        <begin position="1"/>
        <end position="21"/>
    </location>
</feature>
<proteinExistence type="inferred from homology"/>
<protein>
    <recommendedName>
        <fullName evidence="3">Inosine/uridine-preferring nucleoside hydrolase domain-containing protein</fullName>
    </recommendedName>
</protein>
<dbReference type="EMBL" id="AXCN02001489">
    <property type="status" value="NOT_ANNOTATED_CDS"/>
    <property type="molecule type" value="Genomic_DNA"/>
</dbReference>
<dbReference type="Gene3D" id="3.90.245.10">
    <property type="entry name" value="Ribonucleoside hydrolase-like"/>
    <property type="match status" value="1"/>
</dbReference>
<dbReference type="VEuPathDB" id="VectorBase:AFAF009475"/>
<dbReference type="SUPFAM" id="SSF53590">
    <property type="entry name" value="Nucleoside hydrolase"/>
    <property type="match status" value="1"/>
</dbReference>
<evidence type="ECO:0000256" key="1">
    <source>
        <dbReference type="ARBA" id="ARBA00009176"/>
    </source>
</evidence>
<dbReference type="PANTHER" id="PTHR46190">
    <property type="entry name" value="SI:CH211-201H21.5-RELATED"/>
    <property type="match status" value="1"/>
</dbReference>
<dbReference type="InterPro" id="IPR052775">
    <property type="entry name" value="IUN_hydrolase"/>
</dbReference>
<comment type="similarity">
    <text evidence="1">Belongs to the IUNH family.</text>
</comment>
<organism evidence="4 5">
    <name type="scientific">Anopheles farauti</name>
    <dbReference type="NCBI Taxonomy" id="69004"/>
    <lineage>
        <taxon>Eukaryota</taxon>
        <taxon>Metazoa</taxon>
        <taxon>Ecdysozoa</taxon>
        <taxon>Arthropoda</taxon>
        <taxon>Hexapoda</taxon>
        <taxon>Insecta</taxon>
        <taxon>Pterygota</taxon>
        <taxon>Neoptera</taxon>
        <taxon>Endopterygota</taxon>
        <taxon>Diptera</taxon>
        <taxon>Nematocera</taxon>
        <taxon>Culicoidea</taxon>
        <taxon>Culicidae</taxon>
        <taxon>Anophelinae</taxon>
        <taxon>Anopheles</taxon>
    </lineage>
</organism>
<sequence length="345" mass="38517">MTIGRAFRVLMLMVALAGSNAKCPPQDSAPDGPRRVILDLDGGGDDAWALVMLLANEWRYNICLQAVTCVHGNARVPDVVVNVMRILESLNRLDVPVYVGVNEPLLTPGPNRNESHFFWGDNGFGDVDFGHPPSMDALQPVHAVERMNALFHQYPNKISLLAVGPLTNVALLYKMYPETRDKIAGVYILGGNRHGVGNTAGTAEFNFFRDPEAAHIVLNNSPMPVHVFPWETVLVHTFPTRWRFEAFEQTTNPAIEVLNGVEYEVYAEEETWTPCDMFVAAVFLNTSILQTVQSYRAEIELQGSVTRGMMAILHHVKDVSKHNVIVIDRIDHQEVQRMLIALNHA</sequence>